<dbReference type="InterPro" id="IPR011990">
    <property type="entry name" value="TPR-like_helical_dom_sf"/>
</dbReference>
<organism evidence="1 2">
    <name type="scientific">Aliidiomarina sanyensis</name>
    <dbReference type="NCBI Taxonomy" id="1249555"/>
    <lineage>
        <taxon>Bacteria</taxon>
        <taxon>Pseudomonadati</taxon>
        <taxon>Pseudomonadota</taxon>
        <taxon>Gammaproteobacteria</taxon>
        <taxon>Alteromonadales</taxon>
        <taxon>Idiomarinaceae</taxon>
        <taxon>Aliidiomarina</taxon>
    </lineage>
</organism>
<reference evidence="1 2" key="1">
    <citation type="journal article" date="2011" name="Front. Microbiol.">
        <title>Genomic signatures of strain selection and enhancement in Bacillus atrophaeus var. globigii, a historical biowarfare simulant.</title>
        <authorList>
            <person name="Gibbons H.S."/>
            <person name="Broomall S.M."/>
            <person name="McNew L.A."/>
            <person name="Daligault H."/>
            <person name="Chapman C."/>
            <person name="Bruce D."/>
            <person name="Karavis M."/>
            <person name="Krepps M."/>
            <person name="McGregor P.A."/>
            <person name="Hong C."/>
            <person name="Park K.H."/>
            <person name="Akmal A."/>
            <person name="Feldman A."/>
            <person name="Lin J.S."/>
            <person name="Chang W.E."/>
            <person name="Higgs B.W."/>
            <person name="Demirev P."/>
            <person name="Lindquist J."/>
            <person name="Liem A."/>
            <person name="Fochler E."/>
            <person name="Read T.D."/>
            <person name="Tapia R."/>
            <person name="Johnson S."/>
            <person name="Bishop-Lilly K.A."/>
            <person name="Detter C."/>
            <person name="Han C."/>
            <person name="Sozhamannan S."/>
            <person name="Rosenzweig C.N."/>
            <person name="Skowronski E.W."/>
        </authorList>
    </citation>
    <scope>NUCLEOTIDE SEQUENCE [LARGE SCALE GENOMIC DNA]</scope>
    <source>
        <strain evidence="1 2">GYP-17</strain>
    </source>
</reference>
<dbReference type="InterPro" id="IPR019734">
    <property type="entry name" value="TPR_rpt"/>
</dbReference>
<evidence type="ECO:0000313" key="2">
    <source>
        <dbReference type="Proteomes" id="UP000288405"/>
    </source>
</evidence>
<gene>
    <name evidence="1" type="ORF">CWE11_05225</name>
</gene>
<evidence type="ECO:0000313" key="1">
    <source>
        <dbReference type="EMBL" id="RUO35413.1"/>
    </source>
</evidence>
<dbReference type="Gene3D" id="1.25.40.10">
    <property type="entry name" value="Tetratricopeptide repeat domain"/>
    <property type="match status" value="2"/>
</dbReference>
<keyword evidence="2" id="KW-1185">Reference proteome</keyword>
<dbReference type="OrthoDB" id="446317at2"/>
<dbReference type="EMBL" id="PIPM01000003">
    <property type="protein sequence ID" value="RUO35413.1"/>
    <property type="molecule type" value="Genomic_DNA"/>
</dbReference>
<protein>
    <recommendedName>
        <fullName evidence="3">MalT-like TPR region domain-containing protein</fullName>
    </recommendedName>
</protein>
<dbReference type="SMART" id="SM00028">
    <property type="entry name" value="TPR"/>
    <property type="match status" value="3"/>
</dbReference>
<dbReference type="SUPFAM" id="SSF48452">
    <property type="entry name" value="TPR-like"/>
    <property type="match status" value="1"/>
</dbReference>
<dbReference type="RefSeq" id="WP_126776532.1">
    <property type="nucleotide sequence ID" value="NZ_PIPM01000003.1"/>
</dbReference>
<sequence>MDFQEALIIADKHYKSGEYEAALSYFSAIAEFLEDGEPAELEGDNLIAFSMNMVAIYNNMALCLDHLGQQRDAIQHYVSAFERIEELMESIQDEDIIRKYHHNAELVAQALLNLGNSVEAFEFLEDVLEETERYHKREQTPFSSAAVAHVHEIMAKIWLELGDPDAAFDCAMQMLAEHQRQADRTKDWRDEVDLSRAHLLLGEITEILFQHQEARKHFEAALKGRLLQQEKHPGYDANYNILVVYERLGRLMVELREFAAAQKYLDTATAIYEDNRWREGAHEFRLFANLFADLVLLHQLQKKPVDAYREQAKFALQWLEENNEMDSDMQRVEAIIGTRDTPRLM</sequence>
<evidence type="ECO:0008006" key="3">
    <source>
        <dbReference type="Google" id="ProtNLM"/>
    </source>
</evidence>
<dbReference type="Proteomes" id="UP000288405">
    <property type="component" value="Unassembled WGS sequence"/>
</dbReference>
<accession>A0A432WNP0</accession>
<comment type="caution">
    <text evidence="1">The sequence shown here is derived from an EMBL/GenBank/DDBJ whole genome shotgun (WGS) entry which is preliminary data.</text>
</comment>
<dbReference type="AlphaFoldDB" id="A0A432WNP0"/>
<name>A0A432WNP0_9GAMM</name>
<proteinExistence type="predicted"/>